<feature type="chain" id="PRO_5020313301" description="Lipoprotein" evidence="1">
    <location>
        <begin position="21"/>
        <end position="77"/>
    </location>
</feature>
<proteinExistence type="predicted"/>
<name>A0A4R5LE97_9BURK</name>
<evidence type="ECO:0008006" key="4">
    <source>
        <dbReference type="Google" id="ProtNLM"/>
    </source>
</evidence>
<protein>
    <recommendedName>
        <fullName evidence="4">Lipoprotein</fullName>
    </recommendedName>
</protein>
<dbReference type="OrthoDB" id="8667365at2"/>
<evidence type="ECO:0000256" key="1">
    <source>
        <dbReference type="SAM" id="SignalP"/>
    </source>
</evidence>
<evidence type="ECO:0000313" key="3">
    <source>
        <dbReference type="Proteomes" id="UP000295606"/>
    </source>
</evidence>
<evidence type="ECO:0000313" key="2">
    <source>
        <dbReference type="EMBL" id="TDG06977.1"/>
    </source>
</evidence>
<sequence>MKRLCCAAFLAFLVAGCASSSPPAADTNSYMLHSPYGANPGAPASKPPRLTVGVSDPDTQLILPWFLNDIINFVNYR</sequence>
<dbReference type="AlphaFoldDB" id="A0A4R5LE97"/>
<gene>
    <name evidence="2" type="ORF">E1N52_17150</name>
</gene>
<accession>A0A4R5LE97</accession>
<dbReference type="RefSeq" id="WP_133183950.1">
    <property type="nucleotide sequence ID" value="NZ_SMOD01000012.1"/>
</dbReference>
<feature type="signal peptide" evidence="1">
    <location>
        <begin position="1"/>
        <end position="20"/>
    </location>
</feature>
<dbReference type="Proteomes" id="UP000295606">
    <property type="component" value="Unassembled WGS sequence"/>
</dbReference>
<comment type="caution">
    <text evidence="2">The sequence shown here is derived from an EMBL/GenBank/DDBJ whole genome shotgun (WGS) entry which is preliminary data.</text>
</comment>
<reference evidence="2 3" key="1">
    <citation type="submission" date="2019-03" db="EMBL/GenBank/DDBJ databases">
        <title>Paraburkholderia sp. isolated from native Mimosa gymnas in Guartela State Park, Brazil.</title>
        <authorList>
            <person name="Paulitsch F."/>
            <person name="Hungria M."/>
            <person name="Delamuta J.R.M."/>
            <person name="Ribeiro R.A."/>
            <person name="Dall'Agnol R."/>
            <person name="Silva J.S.B."/>
        </authorList>
    </citation>
    <scope>NUCLEOTIDE SEQUENCE [LARGE SCALE GENOMIC DNA]</scope>
    <source>
        <strain evidence="2 3">CNPSo 3008</strain>
    </source>
</reference>
<dbReference type="EMBL" id="SMOD01000012">
    <property type="protein sequence ID" value="TDG06977.1"/>
    <property type="molecule type" value="Genomic_DNA"/>
</dbReference>
<keyword evidence="1" id="KW-0732">Signal</keyword>
<dbReference type="PROSITE" id="PS51257">
    <property type="entry name" value="PROKAR_LIPOPROTEIN"/>
    <property type="match status" value="1"/>
</dbReference>
<organism evidence="2 3">
    <name type="scientific">Paraburkholderia guartelaensis</name>
    <dbReference type="NCBI Taxonomy" id="2546446"/>
    <lineage>
        <taxon>Bacteria</taxon>
        <taxon>Pseudomonadati</taxon>
        <taxon>Pseudomonadota</taxon>
        <taxon>Betaproteobacteria</taxon>
        <taxon>Burkholderiales</taxon>
        <taxon>Burkholderiaceae</taxon>
        <taxon>Paraburkholderia</taxon>
    </lineage>
</organism>